<feature type="transmembrane region" description="Helical" evidence="8">
    <location>
        <begin position="165"/>
        <end position="184"/>
    </location>
</feature>
<dbReference type="PANTHER" id="PTHR11827:SF72">
    <property type="entry name" value="GH08340P"/>
    <property type="match status" value="1"/>
</dbReference>
<dbReference type="RefSeq" id="XP_016638817.1">
    <property type="nucleotide sequence ID" value="XM_016783981.1"/>
</dbReference>
<feature type="domain" description="Amino acid permease/ SLC12A" evidence="9">
    <location>
        <begin position="27"/>
        <end position="494"/>
    </location>
</feature>
<dbReference type="VEuPathDB" id="FungiDB:SAPIO_CDS10389"/>
<organism evidence="11 12">
    <name type="scientific">Pseudallescheria apiosperma</name>
    <name type="common">Scedosporium apiospermum</name>
    <dbReference type="NCBI Taxonomy" id="563466"/>
    <lineage>
        <taxon>Eukaryota</taxon>
        <taxon>Fungi</taxon>
        <taxon>Dikarya</taxon>
        <taxon>Ascomycota</taxon>
        <taxon>Pezizomycotina</taxon>
        <taxon>Sordariomycetes</taxon>
        <taxon>Hypocreomycetidae</taxon>
        <taxon>Microascales</taxon>
        <taxon>Microascaceae</taxon>
        <taxon>Scedosporium</taxon>
    </lineage>
</organism>
<feature type="compositionally biased region" description="Polar residues" evidence="7">
    <location>
        <begin position="1119"/>
        <end position="1140"/>
    </location>
</feature>
<dbReference type="GO" id="GO:1990816">
    <property type="term" value="C:vacuole-mitochondrion membrane contact site"/>
    <property type="evidence" value="ECO:0007669"/>
    <property type="project" value="EnsemblFungi"/>
</dbReference>
<keyword evidence="12" id="KW-1185">Reference proteome</keyword>
<gene>
    <name evidence="11" type="ORF">SAPIO_CDS10389</name>
</gene>
<keyword evidence="5 8" id="KW-1133">Transmembrane helix</keyword>
<feature type="compositionally biased region" description="Low complexity" evidence="7">
    <location>
        <begin position="1015"/>
        <end position="1024"/>
    </location>
</feature>
<dbReference type="GO" id="GO:0055075">
    <property type="term" value="P:potassium ion homeostasis"/>
    <property type="evidence" value="ECO:0007669"/>
    <property type="project" value="EnsemblFungi"/>
</dbReference>
<proteinExistence type="inferred from homology"/>
<feature type="transmembrane region" description="Helical" evidence="8">
    <location>
        <begin position="382"/>
        <end position="403"/>
    </location>
</feature>
<dbReference type="Pfam" id="PF03522">
    <property type="entry name" value="SLC12"/>
    <property type="match status" value="2"/>
</dbReference>
<evidence type="ECO:0000313" key="12">
    <source>
        <dbReference type="Proteomes" id="UP000028545"/>
    </source>
</evidence>
<feature type="domain" description="SLC12A transporter C-terminal" evidence="10">
    <location>
        <begin position="1275"/>
        <end position="1339"/>
    </location>
</feature>
<comment type="caution">
    <text evidence="11">The sequence shown here is derived from an EMBL/GenBank/DDBJ whole genome shotgun (WGS) entry which is preliminary data.</text>
</comment>
<dbReference type="GO" id="GO:0034486">
    <property type="term" value="P:vacuolar transmembrane transport"/>
    <property type="evidence" value="ECO:0007669"/>
    <property type="project" value="EnsemblFungi"/>
</dbReference>
<feature type="compositionally biased region" description="Basic and acidic residues" evidence="7">
    <location>
        <begin position="1244"/>
        <end position="1255"/>
    </location>
</feature>
<feature type="transmembrane region" description="Helical" evidence="8">
    <location>
        <begin position="48"/>
        <end position="72"/>
    </location>
</feature>
<evidence type="ECO:0000259" key="9">
    <source>
        <dbReference type="Pfam" id="PF00324"/>
    </source>
</evidence>
<dbReference type="Proteomes" id="UP000028545">
    <property type="component" value="Unassembled WGS sequence"/>
</dbReference>
<dbReference type="Pfam" id="PF00324">
    <property type="entry name" value="AA_permease"/>
    <property type="match status" value="1"/>
</dbReference>
<dbReference type="PANTHER" id="PTHR11827">
    <property type="entry name" value="SOLUTE CARRIER FAMILY 12, CATION COTRANSPORTERS"/>
    <property type="match status" value="1"/>
</dbReference>
<protein>
    <submittedName>
        <fullName evidence="11">Solute carrier family 12 member 3</fullName>
    </submittedName>
</protein>
<evidence type="ECO:0000259" key="10">
    <source>
        <dbReference type="Pfam" id="PF03522"/>
    </source>
</evidence>
<feature type="compositionally biased region" description="Polar residues" evidence="7">
    <location>
        <begin position="1178"/>
        <end position="1189"/>
    </location>
</feature>
<evidence type="ECO:0000256" key="4">
    <source>
        <dbReference type="ARBA" id="ARBA00022692"/>
    </source>
</evidence>
<dbReference type="GO" id="GO:0005774">
    <property type="term" value="C:vacuolar membrane"/>
    <property type="evidence" value="ECO:0007669"/>
    <property type="project" value="EnsemblFungi"/>
</dbReference>
<dbReference type="HOGENOM" id="CLU_001883_4_0_1"/>
<keyword evidence="3" id="KW-0813">Transport</keyword>
<evidence type="ECO:0000256" key="5">
    <source>
        <dbReference type="ARBA" id="ARBA00022989"/>
    </source>
</evidence>
<feature type="transmembrane region" description="Helical" evidence="8">
    <location>
        <begin position="138"/>
        <end position="158"/>
    </location>
</feature>
<dbReference type="InterPro" id="IPR004841">
    <property type="entry name" value="AA-permease/SLC12A_dom"/>
</dbReference>
<dbReference type="GeneID" id="27719580"/>
<evidence type="ECO:0000256" key="2">
    <source>
        <dbReference type="ARBA" id="ARBA00010593"/>
    </source>
</evidence>
<keyword evidence="6 8" id="KW-0472">Membrane</keyword>
<feature type="transmembrane region" description="Helical" evidence="8">
    <location>
        <begin position="21"/>
        <end position="42"/>
    </location>
</feature>
<evidence type="ECO:0000256" key="6">
    <source>
        <dbReference type="ARBA" id="ARBA00023136"/>
    </source>
</evidence>
<feature type="compositionally biased region" description="Polar residues" evidence="7">
    <location>
        <begin position="991"/>
        <end position="1002"/>
    </location>
</feature>
<feature type="transmembrane region" description="Helical" evidence="8">
    <location>
        <begin position="84"/>
        <end position="105"/>
    </location>
</feature>
<evidence type="ECO:0000256" key="3">
    <source>
        <dbReference type="ARBA" id="ARBA00022448"/>
    </source>
</evidence>
<feature type="transmembrane region" description="Helical" evidence="8">
    <location>
        <begin position="307"/>
        <end position="329"/>
    </location>
</feature>
<keyword evidence="4 8" id="KW-0812">Transmembrane</keyword>
<evidence type="ECO:0000256" key="7">
    <source>
        <dbReference type="SAM" id="MobiDB-lite"/>
    </source>
</evidence>
<dbReference type="GO" id="GO:0015379">
    <property type="term" value="F:potassium:chloride symporter activity"/>
    <property type="evidence" value="ECO:0007669"/>
    <property type="project" value="EnsemblFungi"/>
</dbReference>
<dbReference type="InterPro" id="IPR004842">
    <property type="entry name" value="SLC12A_fam"/>
</dbReference>
<dbReference type="EMBL" id="JOWA01000165">
    <property type="protein sequence ID" value="KEZ39018.1"/>
    <property type="molecule type" value="Genomic_DNA"/>
</dbReference>
<dbReference type="OMA" id="NDLPCRA"/>
<evidence type="ECO:0000256" key="8">
    <source>
        <dbReference type="SAM" id="Phobius"/>
    </source>
</evidence>
<comment type="subcellular location">
    <subcellularLocation>
        <location evidence="1">Membrane</location>
        <topology evidence="1">Multi-pass membrane protein</topology>
    </subcellularLocation>
</comment>
<dbReference type="GO" id="GO:0055064">
    <property type="term" value="P:chloride ion homeostasis"/>
    <property type="evidence" value="ECO:0007669"/>
    <property type="project" value="TreeGrafter"/>
</dbReference>
<dbReference type="GO" id="GO:0006884">
    <property type="term" value="P:cell volume homeostasis"/>
    <property type="evidence" value="ECO:0007669"/>
    <property type="project" value="TreeGrafter"/>
</dbReference>
<dbReference type="OrthoDB" id="2020542at2759"/>
<feature type="compositionally biased region" description="Acidic residues" evidence="7">
    <location>
        <begin position="940"/>
        <end position="949"/>
    </location>
</feature>
<evidence type="ECO:0000256" key="1">
    <source>
        <dbReference type="ARBA" id="ARBA00004141"/>
    </source>
</evidence>
<dbReference type="InterPro" id="IPR018491">
    <property type="entry name" value="SLC12_C"/>
</dbReference>
<dbReference type="KEGG" id="sapo:SAPIO_CDS10389"/>
<feature type="region of interest" description="Disordered" evidence="7">
    <location>
        <begin position="1175"/>
        <end position="1261"/>
    </location>
</feature>
<feature type="domain" description="SLC12A transporter C-terminal" evidence="10">
    <location>
        <begin position="506"/>
        <end position="593"/>
    </location>
</feature>
<comment type="similarity">
    <text evidence="2">Belongs to the SLC12A transporter family.</text>
</comment>
<name>A0A084FVA6_PSEDA</name>
<reference evidence="11 12" key="1">
    <citation type="journal article" date="2014" name="Genome Announc.">
        <title>Draft genome sequence of the pathogenic fungus Scedosporium apiospermum.</title>
        <authorList>
            <person name="Vandeputte P."/>
            <person name="Ghamrawi S."/>
            <person name="Rechenmann M."/>
            <person name="Iltis A."/>
            <person name="Giraud S."/>
            <person name="Fleury M."/>
            <person name="Thornton C."/>
            <person name="Delhaes L."/>
            <person name="Meyer W."/>
            <person name="Papon N."/>
            <person name="Bouchara J.P."/>
        </authorList>
    </citation>
    <scope>NUCLEOTIDE SEQUENCE [LARGE SCALE GENOMIC DNA]</scope>
    <source>
        <strain evidence="11 12">IHEM 14462</strain>
    </source>
</reference>
<feature type="compositionally biased region" description="Basic and acidic residues" evidence="7">
    <location>
        <begin position="965"/>
        <end position="975"/>
    </location>
</feature>
<feature type="transmembrane region" description="Helical" evidence="8">
    <location>
        <begin position="440"/>
        <end position="458"/>
    </location>
</feature>
<dbReference type="FunFam" id="1.20.1740.10:FF:000013">
    <property type="entry name" value="Solute carrier family 12 member"/>
    <property type="match status" value="1"/>
</dbReference>
<feature type="transmembrane region" description="Helical" evidence="8">
    <location>
        <begin position="266"/>
        <end position="287"/>
    </location>
</feature>
<feature type="region of interest" description="Disordered" evidence="7">
    <location>
        <begin position="910"/>
        <end position="1154"/>
    </location>
</feature>
<feature type="transmembrane region" description="Helical" evidence="8">
    <location>
        <begin position="415"/>
        <end position="434"/>
    </location>
</feature>
<sequence length="1343" mass="147395">MANSRGPEHARKARKLGVVSGVYIPVCLSILSILMFLRFGLILGQIGLIGILGLLITAYIVDFITALSLSAIASNGEVKGGGAYYLISRSLGPEFGGSIGLLFYLSQVLNTALNVVGLIDCIKLNIGAAFPQGYWQGYALQTLVLVACTSLCMAGSAIFARASNVLTVVLFVAIFSIPASAVLLQPFRDENLGIEFTGLSLQTLRSNLMPRLGKESFKGLSAFSFNLSIYRDLFGILFPATSGIFAGASMSGDLRNPSQAIPRGTLWAMLTTWIAYLVVALSMAASTTHESFLRNANIIAETNLSPLIIFAGECAVTVFSALMGVIGSAKLLQALSRDRLLPGLDVFGRGTSQGDEPILAMLLTYAIAQFALLADLNQIATFISMGYQMTFFVMNLACFLLKVGSAPNFRPGFKFFSWQTALAGSFMSAAAMFFTDETYAAAAVCLVIFLFSLIHYLCPPKRWGDVSQNLIYHQVRKYLLRLKPEHIKFWRPQIILLVNNPRHQTRLIQLCNSMKKGSLYILGHVIVTDDFNTGVHEAKLQQHAWASFISEIPRLKAFVQLSMSPSITWGIRNLILSAGLGGMRPNIAVLGFYNMDELRRSRPLVPVPSAPTSPTSKAKRPGAKAVNRRRGDTAARLLEGFLPTDVIRREDMISVTDYMTILEDLALRYRLNVAVGKGCEKLELPRHDGSNTKKYIDLWPIQMSAEIVSDGKSILTTNFDTYTLILQLGYILNSVPAWRKAFKLRVLVFVEYENEVAEEVMRVKALLDKLRIEAVTRVFWLASGELHTYETIVNGRSGDVDSEAMVNDILRDEDWWEELRYLRGRRDSMTASQEMDSLAAILDAPMGRPSTPNPRIDDIDLKKRRASMADLRDLRSKPSVSKLARLGVEVGIHTHHLGDDVFDDQIDRLDHLDSDGENSDIDPSHELSDSDLENSSPDAASDEEEEEATDPSRRPLLGSILRRRSFGDALRDHDSPKRRRYGPPSQRRELMSNTGEASSVSYGTLVAAAPPGQPSPYGSSSSRPPEGKAPTGGLESQDKLPPSSQSGGDKPPDPDKQSPASLQGVAEGVQGRPKQLPTERTRVRSPDRHPRLPRAVSDRPPTLVRGLDGDTLTDRRSQAGESSSSAHAPATLSRQSSAMRFTSKPLPETKTDVEGHSGPTIMFADPAPPSAPLFTERPSLSRQSSTGRFSSRLAMEPRLPKMPGEVDNSRVSFSEPLHHSRRGTARSELSLDQRINIPGLLDSYRSETTPDKNDDGSSYSTQSLSLSFNDLPSRAQHLILNELMRKNSADTAILFTTLPIPKDGTCLDENMTLKYLSDVEVLCNDLPPVLLILSNNMTVTVGL</sequence>
<accession>A0A084FVA6</accession>
<feature type="compositionally biased region" description="Basic and acidic residues" evidence="7">
    <location>
        <begin position="1077"/>
        <end position="1090"/>
    </location>
</feature>
<feature type="transmembrane region" description="Helical" evidence="8">
    <location>
        <begin position="233"/>
        <end position="254"/>
    </location>
</feature>
<evidence type="ECO:0000313" key="11">
    <source>
        <dbReference type="EMBL" id="KEZ39018.1"/>
    </source>
</evidence>
<dbReference type="Gene3D" id="1.20.1740.10">
    <property type="entry name" value="Amino acid/polyamine transporter I"/>
    <property type="match status" value="1"/>
</dbReference>